<keyword evidence="4" id="KW-0812">Transmembrane</keyword>
<feature type="transmembrane region" description="Helical" evidence="4">
    <location>
        <begin position="13"/>
        <end position="32"/>
    </location>
</feature>
<dbReference type="Gene3D" id="2.40.30.170">
    <property type="match status" value="1"/>
</dbReference>
<evidence type="ECO:0000256" key="3">
    <source>
        <dbReference type="SAM" id="Coils"/>
    </source>
</evidence>
<name>W4M1I6_9BACT</name>
<feature type="domain" description="CusB-like beta-barrel" evidence="6">
    <location>
        <begin position="338"/>
        <end position="377"/>
    </location>
</feature>
<feature type="domain" description="Multidrug resistance protein MdtA-like barrel-sandwich hybrid" evidence="5">
    <location>
        <begin position="52"/>
        <end position="330"/>
    </location>
</feature>
<evidence type="ECO:0000256" key="1">
    <source>
        <dbReference type="ARBA" id="ARBA00004196"/>
    </source>
</evidence>
<sequence length="429" mass="47665">MAEKSPLMGKLRVIIPAILLGIGAIIGLRYGINYWIYSMKHVSTDDARVKGRNVSVAPEVSGVVKVLQVEEGTPVKAGDVLLEISNSGYQSRLDEAEAKAEIIERQLQESERMYDLHVKRANSRIAEAEAEVAAQRSTLSEQRTNLLLEKEQMQNAVAEAEAALHQAEAAKQEVEGQVRSAQSNWDRAQALFNDGIISVEGRDEAKEALVQAKARVAAAQELVLQRRARRDNVMASRKRLRLLERKVQTMEAEVTKAQAKFRLAQTEEDEALVLEEQQRVLQARLREAMAKVTQARDDLESTVLRSPIAGVISRQRVEEGQLIQRGQPVLVIHDPKDVWVLANIKESYISDVSVGSPVEIWVDAYPNRRFEGKVLTVGAAAISEFSLFPPTGTFTKVEQRLPVQISVPNDDALLKPGMMVVVGIVRNEE</sequence>
<dbReference type="PANTHER" id="PTHR32347:SF14">
    <property type="entry name" value="EFFLUX SYSTEM COMPONENT YKNX-RELATED"/>
    <property type="match status" value="1"/>
</dbReference>
<dbReference type="SUPFAM" id="SSF111369">
    <property type="entry name" value="HlyD-like secretion proteins"/>
    <property type="match status" value="2"/>
</dbReference>
<protein>
    <submittedName>
        <fullName evidence="7">Uncharacterized protein</fullName>
    </submittedName>
</protein>
<keyword evidence="4" id="KW-0472">Membrane</keyword>
<comment type="caution">
    <text evidence="7">The sequence shown here is derived from an EMBL/GenBank/DDBJ whole genome shotgun (WGS) entry which is preliminary data.</text>
</comment>
<dbReference type="PANTHER" id="PTHR32347">
    <property type="entry name" value="EFFLUX SYSTEM COMPONENT YKNX-RELATED"/>
    <property type="match status" value="1"/>
</dbReference>
<keyword evidence="8" id="KW-1185">Reference proteome</keyword>
<evidence type="ECO:0000313" key="7">
    <source>
        <dbReference type="EMBL" id="ETX03786.1"/>
    </source>
</evidence>
<dbReference type="Pfam" id="PF25954">
    <property type="entry name" value="Beta-barrel_RND_2"/>
    <property type="match status" value="1"/>
</dbReference>
<reference evidence="7 8" key="1">
    <citation type="journal article" date="2014" name="Nature">
        <title>An environmental bacterial taxon with a large and distinct metabolic repertoire.</title>
        <authorList>
            <person name="Wilson M.C."/>
            <person name="Mori T."/>
            <person name="Ruckert C."/>
            <person name="Uria A.R."/>
            <person name="Helf M.J."/>
            <person name="Takada K."/>
            <person name="Gernert C."/>
            <person name="Steffens U.A."/>
            <person name="Heycke N."/>
            <person name="Schmitt S."/>
            <person name="Rinke C."/>
            <person name="Helfrich E.J."/>
            <person name="Brachmann A.O."/>
            <person name="Gurgui C."/>
            <person name="Wakimoto T."/>
            <person name="Kracht M."/>
            <person name="Crusemann M."/>
            <person name="Hentschel U."/>
            <person name="Abe I."/>
            <person name="Matsunaga S."/>
            <person name="Kalinowski J."/>
            <person name="Takeyama H."/>
            <person name="Piel J."/>
        </authorList>
    </citation>
    <scope>NUCLEOTIDE SEQUENCE [LARGE SCALE GENOMIC DNA]</scope>
    <source>
        <strain evidence="8">TSY2</strain>
    </source>
</reference>
<dbReference type="Pfam" id="PF25917">
    <property type="entry name" value="BSH_RND"/>
    <property type="match status" value="1"/>
</dbReference>
<dbReference type="Proteomes" id="UP000019140">
    <property type="component" value="Unassembled WGS sequence"/>
</dbReference>
<dbReference type="Gene3D" id="2.40.50.100">
    <property type="match status" value="1"/>
</dbReference>
<dbReference type="InterPro" id="IPR058625">
    <property type="entry name" value="MdtA-like_BSH"/>
</dbReference>
<keyword evidence="4" id="KW-1133">Transmembrane helix</keyword>
<dbReference type="Gene3D" id="1.10.287.470">
    <property type="entry name" value="Helix hairpin bin"/>
    <property type="match status" value="1"/>
</dbReference>
<keyword evidence="2 3" id="KW-0175">Coiled coil</keyword>
<evidence type="ECO:0000259" key="6">
    <source>
        <dbReference type="Pfam" id="PF25954"/>
    </source>
</evidence>
<dbReference type="PRINTS" id="PR01490">
    <property type="entry name" value="RTXTOXIND"/>
</dbReference>
<dbReference type="GO" id="GO:0055085">
    <property type="term" value="P:transmembrane transport"/>
    <property type="evidence" value="ECO:0007669"/>
    <property type="project" value="InterPro"/>
</dbReference>
<accession>W4M1I6</accession>
<evidence type="ECO:0000313" key="8">
    <source>
        <dbReference type="Proteomes" id="UP000019140"/>
    </source>
</evidence>
<gene>
    <name evidence="7" type="ORF">ETSY2_32565</name>
</gene>
<dbReference type="HOGENOM" id="CLU_018816_15_1_7"/>
<dbReference type="AlphaFoldDB" id="W4M1I6"/>
<dbReference type="InterPro" id="IPR050465">
    <property type="entry name" value="UPF0194_transport"/>
</dbReference>
<dbReference type="EMBL" id="AZHX01001389">
    <property type="protein sequence ID" value="ETX03786.1"/>
    <property type="molecule type" value="Genomic_DNA"/>
</dbReference>
<organism evidence="7 8">
    <name type="scientific">Candidatus Entotheonella gemina</name>
    <dbReference type="NCBI Taxonomy" id="1429439"/>
    <lineage>
        <taxon>Bacteria</taxon>
        <taxon>Pseudomonadati</taxon>
        <taxon>Nitrospinota/Tectimicrobiota group</taxon>
        <taxon>Candidatus Tectimicrobiota</taxon>
        <taxon>Candidatus Entotheonellia</taxon>
        <taxon>Candidatus Entotheonellales</taxon>
        <taxon>Candidatus Entotheonellaceae</taxon>
        <taxon>Candidatus Entotheonella</taxon>
    </lineage>
</organism>
<dbReference type="GO" id="GO:0030313">
    <property type="term" value="C:cell envelope"/>
    <property type="evidence" value="ECO:0007669"/>
    <property type="project" value="UniProtKB-SubCell"/>
</dbReference>
<evidence type="ECO:0000259" key="5">
    <source>
        <dbReference type="Pfam" id="PF25917"/>
    </source>
</evidence>
<proteinExistence type="predicted"/>
<evidence type="ECO:0000256" key="2">
    <source>
        <dbReference type="ARBA" id="ARBA00023054"/>
    </source>
</evidence>
<dbReference type="InterPro" id="IPR058792">
    <property type="entry name" value="Beta-barrel_RND_2"/>
</dbReference>
<evidence type="ECO:0000256" key="4">
    <source>
        <dbReference type="SAM" id="Phobius"/>
    </source>
</evidence>
<comment type="subcellular location">
    <subcellularLocation>
        <location evidence="1">Cell envelope</location>
    </subcellularLocation>
</comment>
<feature type="coiled-coil region" evidence="3">
    <location>
        <begin position="86"/>
        <end position="302"/>
    </location>
</feature>